<dbReference type="InterPro" id="IPR015943">
    <property type="entry name" value="WD40/YVTN_repeat-like_dom_sf"/>
</dbReference>
<feature type="region of interest" description="Disordered" evidence="4">
    <location>
        <begin position="18"/>
        <end position="218"/>
    </location>
</feature>
<keyword evidence="6" id="KW-1185">Reference proteome</keyword>
<evidence type="ECO:0000256" key="1">
    <source>
        <dbReference type="ARBA" id="ARBA00022574"/>
    </source>
</evidence>
<feature type="compositionally biased region" description="Basic residues" evidence="4">
    <location>
        <begin position="182"/>
        <end position="193"/>
    </location>
</feature>
<name>A0A9W8DMI3_9FUNG</name>
<gene>
    <name evidence="5" type="ORF">H4219_003684</name>
</gene>
<feature type="compositionally biased region" description="Low complexity" evidence="4">
    <location>
        <begin position="767"/>
        <end position="779"/>
    </location>
</feature>
<dbReference type="PANTHER" id="PTHR44019">
    <property type="entry name" value="WD REPEAT-CONTAINING PROTEIN 55"/>
    <property type="match status" value="1"/>
</dbReference>
<feature type="repeat" description="WD" evidence="3">
    <location>
        <begin position="416"/>
        <end position="451"/>
    </location>
</feature>
<evidence type="ECO:0000313" key="5">
    <source>
        <dbReference type="EMBL" id="KAJ1916620.1"/>
    </source>
</evidence>
<feature type="compositionally biased region" description="Low complexity" evidence="4">
    <location>
        <begin position="118"/>
        <end position="140"/>
    </location>
</feature>
<sequence length="779" mass="86688">MVNPGDYIAEDEHIEVELLDSEPENARIKNGGDDSDFEPAKTRGGGGSAVTTITKRSIRGRKSAVSKASDSVDKPRRPRGRPRKNPIPEPTDETNLTTTATIARRGRRKKVDIESEEPTLPSSSPPAAAASTTIITKAASVVTTAETGDDSSQETPREDAFDRTEPMVVEDIEIDDVPEKPKPRRRGPAKKKSSKADSDEDYGAKPKKGRGAKTKQKTLEQSVVVTASDLPKIFDIEAMNKASREYPDNYWIKYSEFPDELKEINKAAQENINGSKEAPEKMTAAPPQQPPVEGPIEYIDSEHPLKLLPYTISDQSNITGISLSPDGLLLATFSSTGTIKLWEMRTFKCIKKLRDADEPNIDEYFVGQFLPDGRHLIAGGKLKDRKRWSEADEDNHILPCPLKIFDIITGKVVSRLEGHAEEILCIKYALYQGENYLLTTSQDGYINRWHMGPDWITLKQRRTIDDGVTCMAFGVSFVPNTGNRYFMAATDDHIKLMDLDKCKIVQSFSPVYSSYCDCGKFVNITDDVEPALLTLINGGEGSSDINSQIQKDDATRKYAYFITRGVELLDAENNTVSSRPNTCTLHKLLYPTESDDSFELEEIKRFHHEDYLSNSWLIRITSNGRYLLAPTLNGQVFVYHMGTGQVTAILRDHECLEVRDLKFHPFRKLLFTSADDGTVKIYSQEVQDDETKTDEFMMAESASTAEQQQVDVKPNITADTEDLQNGEIDVASLNTKGETVQPTPTDTKSQLDAVNSIALSKIPPSPNTQQQPSQQQASS</sequence>
<dbReference type="PROSITE" id="PS50294">
    <property type="entry name" value="WD_REPEATS_REGION"/>
    <property type="match status" value="1"/>
</dbReference>
<reference evidence="5" key="1">
    <citation type="submission" date="2022-07" db="EMBL/GenBank/DDBJ databases">
        <title>Phylogenomic reconstructions and comparative analyses of Kickxellomycotina fungi.</title>
        <authorList>
            <person name="Reynolds N.K."/>
            <person name="Stajich J.E."/>
            <person name="Barry K."/>
            <person name="Grigoriev I.V."/>
            <person name="Crous P."/>
            <person name="Smith M.E."/>
        </authorList>
    </citation>
    <scope>NUCLEOTIDE SEQUENCE</scope>
    <source>
        <strain evidence="5">NBRC 100468</strain>
    </source>
</reference>
<feature type="region of interest" description="Disordered" evidence="4">
    <location>
        <begin position="760"/>
        <end position="779"/>
    </location>
</feature>
<evidence type="ECO:0000256" key="4">
    <source>
        <dbReference type="SAM" id="MobiDB-lite"/>
    </source>
</evidence>
<dbReference type="PROSITE" id="PS50082">
    <property type="entry name" value="WD_REPEATS_2"/>
    <property type="match status" value="2"/>
</dbReference>
<dbReference type="InterPro" id="IPR001680">
    <property type="entry name" value="WD40_rpt"/>
</dbReference>
<dbReference type="SUPFAM" id="SSF50978">
    <property type="entry name" value="WD40 repeat-like"/>
    <property type="match status" value="1"/>
</dbReference>
<feature type="region of interest" description="Disordered" evidence="4">
    <location>
        <begin position="721"/>
        <end position="751"/>
    </location>
</feature>
<accession>A0A9W8DMI3</accession>
<dbReference type="Gene3D" id="2.130.10.10">
    <property type="entry name" value="YVTN repeat-like/Quinoprotein amine dehydrogenase"/>
    <property type="match status" value="2"/>
</dbReference>
<dbReference type="PANTHER" id="PTHR44019:SF8">
    <property type="entry name" value="POC1 CENTRIOLAR PROTEIN HOMOLOG"/>
    <property type="match status" value="1"/>
</dbReference>
<comment type="caution">
    <text evidence="5">The sequence shown here is derived from an EMBL/GenBank/DDBJ whole genome shotgun (WGS) entry which is preliminary data.</text>
</comment>
<protein>
    <submittedName>
        <fullName evidence="5">Uncharacterized protein</fullName>
    </submittedName>
</protein>
<dbReference type="InterPro" id="IPR050505">
    <property type="entry name" value="WDR55/POC1"/>
</dbReference>
<organism evidence="5 6">
    <name type="scientific">Mycoemilia scoparia</name>
    <dbReference type="NCBI Taxonomy" id="417184"/>
    <lineage>
        <taxon>Eukaryota</taxon>
        <taxon>Fungi</taxon>
        <taxon>Fungi incertae sedis</taxon>
        <taxon>Zoopagomycota</taxon>
        <taxon>Kickxellomycotina</taxon>
        <taxon>Kickxellomycetes</taxon>
        <taxon>Kickxellales</taxon>
        <taxon>Kickxellaceae</taxon>
        <taxon>Mycoemilia</taxon>
    </lineage>
</organism>
<feature type="compositionally biased region" description="Polar residues" evidence="4">
    <location>
        <begin position="732"/>
        <end position="751"/>
    </location>
</feature>
<dbReference type="Pfam" id="PF00400">
    <property type="entry name" value="WD40"/>
    <property type="match status" value="3"/>
</dbReference>
<keyword evidence="2" id="KW-0677">Repeat</keyword>
<dbReference type="AlphaFoldDB" id="A0A9W8DMI3"/>
<dbReference type="OrthoDB" id="5588835at2759"/>
<feature type="repeat" description="WD" evidence="3">
    <location>
        <begin position="311"/>
        <end position="352"/>
    </location>
</feature>
<evidence type="ECO:0000256" key="3">
    <source>
        <dbReference type="PROSITE-ProRule" id="PRU00221"/>
    </source>
</evidence>
<dbReference type="InterPro" id="IPR036322">
    <property type="entry name" value="WD40_repeat_dom_sf"/>
</dbReference>
<feature type="compositionally biased region" description="Basic and acidic residues" evidence="4">
    <location>
        <begin position="155"/>
        <end position="165"/>
    </location>
</feature>
<evidence type="ECO:0000256" key="2">
    <source>
        <dbReference type="ARBA" id="ARBA00022737"/>
    </source>
</evidence>
<proteinExistence type="predicted"/>
<dbReference type="Proteomes" id="UP001150538">
    <property type="component" value="Unassembled WGS sequence"/>
</dbReference>
<dbReference type="EMBL" id="JANBPU010000097">
    <property type="protein sequence ID" value="KAJ1916620.1"/>
    <property type="molecule type" value="Genomic_DNA"/>
</dbReference>
<dbReference type="SMART" id="SM00320">
    <property type="entry name" value="WD40"/>
    <property type="match status" value="4"/>
</dbReference>
<evidence type="ECO:0000313" key="6">
    <source>
        <dbReference type="Proteomes" id="UP001150538"/>
    </source>
</evidence>
<keyword evidence="1 3" id="KW-0853">WD repeat</keyword>
<feature type="compositionally biased region" description="Basic residues" evidence="4">
    <location>
        <begin position="205"/>
        <end position="216"/>
    </location>
</feature>